<dbReference type="RefSeq" id="WP_130414445.1">
    <property type="nucleotide sequence ID" value="NZ_SHKX01000013.1"/>
</dbReference>
<keyword evidence="1" id="KW-0175">Coiled coil</keyword>
<dbReference type="Gene3D" id="1.25.40.10">
    <property type="entry name" value="Tetratricopeptide repeat domain"/>
    <property type="match status" value="1"/>
</dbReference>
<feature type="chain" id="PRO_5020638464" evidence="2">
    <location>
        <begin position="30"/>
        <end position="394"/>
    </location>
</feature>
<dbReference type="SUPFAM" id="SSF48452">
    <property type="entry name" value="TPR-like"/>
    <property type="match status" value="1"/>
</dbReference>
<sequence>MNPGLPRRFPALRLGLVCLTLLWSIPSLATPYEDLISTSREQVQGEDFVEALTSAKEAARLEPSDYRSPYYMAMAYLGLSRFDEAEASAIQALALADATLRPSIEKLAATIKARRLAVTSAQEADAALADGLNGKAARLYENAWNAEHLNAEAALKAADLYTTRLNQPVDAARVLRQIRSTLPGSPEAEKARTALAQQAETLQKIALARVAAAKNGPCDKALVHLDLAEGADPTLETIYQQRMTCITTLAQLRHNLKGMARLNLATPDALLALKGIGGWMKKAEVKLFMADLIGQTQADELAQRLDEREAAQEAAQAKYRNELAAWEQQDREARDTYTRKLAEKDVCLAACRKKYTGLFGNAQKLLECETGCNAEAARFAPKDIAKPAAPANPD</sequence>
<feature type="signal peptide" evidence="2">
    <location>
        <begin position="1"/>
        <end position="29"/>
    </location>
</feature>
<feature type="coiled-coil region" evidence="1">
    <location>
        <begin position="298"/>
        <end position="329"/>
    </location>
</feature>
<proteinExistence type="predicted"/>
<reference evidence="3 4" key="1">
    <citation type="submission" date="2019-02" db="EMBL/GenBank/DDBJ databases">
        <title>Genomic Encyclopedia of Type Strains, Phase IV (KMG-IV): sequencing the most valuable type-strain genomes for metagenomic binning, comparative biology and taxonomic classification.</title>
        <authorList>
            <person name="Goeker M."/>
        </authorList>
    </citation>
    <scope>NUCLEOTIDE SEQUENCE [LARGE SCALE GENOMIC DNA]</scope>
    <source>
        <strain evidence="3 4">DSM 105135</strain>
    </source>
</reference>
<comment type="caution">
    <text evidence="3">The sequence shown here is derived from an EMBL/GenBank/DDBJ whole genome shotgun (WGS) entry which is preliminary data.</text>
</comment>
<accession>A0A4Q7YNT7</accession>
<dbReference type="EMBL" id="SHKX01000013">
    <property type="protein sequence ID" value="RZU38674.1"/>
    <property type="molecule type" value="Genomic_DNA"/>
</dbReference>
<organism evidence="3 4">
    <name type="scientific">Fluviicoccus keumensis</name>
    <dbReference type="NCBI Taxonomy" id="1435465"/>
    <lineage>
        <taxon>Bacteria</taxon>
        <taxon>Pseudomonadati</taxon>
        <taxon>Pseudomonadota</taxon>
        <taxon>Gammaproteobacteria</taxon>
        <taxon>Moraxellales</taxon>
        <taxon>Moraxellaceae</taxon>
        <taxon>Fluviicoccus</taxon>
    </lineage>
</organism>
<keyword evidence="2" id="KW-0732">Signal</keyword>
<evidence type="ECO:0000313" key="4">
    <source>
        <dbReference type="Proteomes" id="UP000292423"/>
    </source>
</evidence>
<gene>
    <name evidence="3" type="ORF">EV700_2609</name>
</gene>
<evidence type="ECO:0000256" key="2">
    <source>
        <dbReference type="SAM" id="SignalP"/>
    </source>
</evidence>
<keyword evidence="4" id="KW-1185">Reference proteome</keyword>
<name>A0A4Q7YNT7_9GAMM</name>
<evidence type="ECO:0000313" key="3">
    <source>
        <dbReference type="EMBL" id="RZU38674.1"/>
    </source>
</evidence>
<dbReference type="Proteomes" id="UP000292423">
    <property type="component" value="Unassembled WGS sequence"/>
</dbReference>
<dbReference type="InterPro" id="IPR011990">
    <property type="entry name" value="TPR-like_helical_dom_sf"/>
</dbReference>
<dbReference type="AlphaFoldDB" id="A0A4Q7YNT7"/>
<evidence type="ECO:0000256" key="1">
    <source>
        <dbReference type="SAM" id="Coils"/>
    </source>
</evidence>
<protein>
    <submittedName>
        <fullName evidence="3">Uncharacterized protein</fullName>
    </submittedName>
</protein>